<dbReference type="PANTHER" id="PTHR45913:SF22">
    <property type="entry name" value="SCAN BOX DOMAIN-CONTAINING PROTEIN"/>
    <property type="match status" value="1"/>
</dbReference>
<dbReference type="OrthoDB" id="1851308at2759"/>
<reference evidence="4" key="1">
    <citation type="submission" date="2022-03" db="EMBL/GenBank/DDBJ databases">
        <authorList>
            <person name="Sayadi A."/>
        </authorList>
    </citation>
    <scope>NUCLEOTIDE SEQUENCE</scope>
</reference>
<evidence type="ECO:0000313" key="5">
    <source>
        <dbReference type="Proteomes" id="UP001152888"/>
    </source>
</evidence>
<dbReference type="GO" id="GO:0046872">
    <property type="term" value="F:metal ion binding"/>
    <property type="evidence" value="ECO:0007669"/>
    <property type="project" value="UniProtKB-KW"/>
</dbReference>
<dbReference type="AlphaFoldDB" id="A0A9P0LZ48"/>
<sequence>MTYLKSTIWQDSIKEEWANNIGAKYGLHRPLISYILIMYREEVGVSIQAMRKLSAHRDYRTMPKPQYTQKFRDAWLKDPSLKEWLLFCCKKEPPVFNENALLLDIISTWRVGDDICIGSKSLEECSVIKTMRYSDQDTPEARKELLELLEKGYYVLDLREYRSERVREGIVFGIFIKLFANLCSRENGITGCLPSNQIDGIALPVVDKAKNLGLVFDDSLRFKEHVANILKKAIGVIDDTHIGILKPNRQGDEYINRKGKPPLNVQATCDDREMFTSVDVSWPGSVHDSRIWRNSKTGSQLINKANFVLLGDDGYGIEPCFMTPFRNPTAGAEKRPTLDRMFASTSQRNDDGLRASYNISLLITKSGKPHTIGEKLILPTVEEVLKTVLHKPASDIIKRIPLSNNTVERRIDEMSSDIESFLCNYLQATHFFIQLDESTLADNAALLLAYVRFIMNQEIYEELIFARTLITDTR</sequence>
<keyword evidence="2" id="KW-0479">Metal-binding</keyword>
<evidence type="ECO:0000256" key="2">
    <source>
        <dbReference type="ARBA" id="ARBA00022723"/>
    </source>
</evidence>
<name>A0A9P0LZ48_ACAOB</name>
<evidence type="ECO:0000313" key="4">
    <source>
        <dbReference type="EMBL" id="CAH2001530.1"/>
    </source>
</evidence>
<gene>
    <name evidence="4" type="ORF">ACAOBT_LOCUS26254</name>
</gene>
<accession>A0A9P0LZ48</accession>
<comment type="caution">
    <text evidence="4">The sequence shown here is derived from an EMBL/GenBank/DDBJ whole genome shotgun (WGS) entry which is preliminary data.</text>
</comment>
<proteinExistence type="predicted"/>
<feature type="domain" description="DDE Tnp4" evidence="3">
    <location>
        <begin position="237"/>
        <end position="333"/>
    </location>
</feature>
<organism evidence="4 5">
    <name type="scientific">Acanthoscelides obtectus</name>
    <name type="common">Bean weevil</name>
    <name type="synonym">Bruchus obtectus</name>
    <dbReference type="NCBI Taxonomy" id="200917"/>
    <lineage>
        <taxon>Eukaryota</taxon>
        <taxon>Metazoa</taxon>
        <taxon>Ecdysozoa</taxon>
        <taxon>Arthropoda</taxon>
        <taxon>Hexapoda</taxon>
        <taxon>Insecta</taxon>
        <taxon>Pterygota</taxon>
        <taxon>Neoptera</taxon>
        <taxon>Endopterygota</taxon>
        <taxon>Coleoptera</taxon>
        <taxon>Polyphaga</taxon>
        <taxon>Cucujiformia</taxon>
        <taxon>Chrysomeloidea</taxon>
        <taxon>Chrysomelidae</taxon>
        <taxon>Bruchinae</taxon>
        <taxon>Bruchini</taxon>
        <taxon>Acanthoscelides</taxon>
    </lineage>
</organism>
<dbReference type="PANTHER" id="PTHR45913">
    <property type="entry name" value="EPM2A-INTERACTING PROTEIN 1"/>
    <property type="match status" value="1"/>
</dbReference>
<evidence type="ECO:0000259" key="3">
    <source>
        <dbReference type="Pfam" id="PF13359"/>
    </source>
</evidence>
<dbReference type="EMBL" id="CAKOFQ010007453">
    <property type="protein sequence ID" value="CAH2001530.1"/>
    <property type="molecule type" value="Genomic_DNA"/>
</dbReference>
<keyword evidence="5" id="KW-1185">Reference proteome</keyword>
<protein>
    <recommendedName>
        <fullName evidence="3">DDE Tnp4 domain-containing protein</fullName>
    </recommendedName>
</protein>
<dbReference type="InterPro" id="IPR027806">
    <property type="entry name" value="HARBI1_dom"/>
</dbReference>
<dbReference type="Proteomes" id="UP001152888">
    <property type="component" value="Unassembled WGS sequence"/>
</dbReference>
<dbReference type="Pfam" id="PF13359">
    <property type="entry name" value="DDE_Tnp_4"/>
    <property type="match status" value="1"/>
</dbReference>
<evidence type="ECO:0000256" key="1">
    <source>
        <dbReference type="ARBA" id="ARBA00001968"/>
    </source>
</evidence>
<comment type="cofactor">
    <cofactor evidence="1">
        <name>a divalent metal cation</name>
        <dbReference type="ChEBI" id="CHEBI:60240"/>
    </cofactor>
</comment>